<reference evidence="2" key="1">
    <citation type="journal article" date="2017" name="Proc. Natl. Acad. Sci. U.S.A.">
        <title>Simulation of Deepwater Horizon oil plume reveals substrate specialization within a complex community of hydrocarbon-degraders.</title>
        <authorList>
            <person name="Hu P."/>
            <person name="Dubinsky E.A."/>
            <person name="Probst A.J."/>
            <person name="Wang J."/>
            <person name="Sieber C.M.K."/>
            <person name="Tom L.M."/>
            <person name="Gardinali P."/>
            <person name="Banfield J.F."/>
            <person name="Atlas R.M."/>
            <person name="Andersen G.L."/>
        </authorList>
    </citation>
    <scope>NUCLEOTIDE SEQUENCE [LARGE SCALE GENOMIC DNA]</scope>
</reference>
<protein>
    <recommendedName>
        <fullName evidence="3">Nicotinate-nucleotide adenylyltransferase</fullName>
    </recommendedName>
</protein>
<dbReference type="EMBL" id="MAAO01000006">
    <property type="protein sequence ID" value="OUR97258.1"/>
    <property type="molecule type" value="Genomic_DNA"/>
</dbReference>
<comment type="caution">
    <text evidence="1">The sequence shown here is derived from an EMBL/GenBank/DDBJ whole genome shotgun (WGS) entry which is preliminary data.</text>
</comment>
<dbReference type="AlphaFoldDB" id="A0A1Y5F8N4"/>
<accession>A0A1Y5F8N4</accession>
<dbReference type="SUPFAM" id="SSF52374">
    <property type="entry name" value="Nucleotidylyl transferase"/>
    <property type="match status" value="1"/>
</dbReference>
<evidence type="ECO:0000313" key="1">
    <source>
        <dbReference type="EMBL" id="OUR97258.1"/>
    </source>
</evidence>
<sequence>MVFHPTLNPEQKALEININNKIYGTIAEIGAGQEVARFFFRAGGAAGTIAKTISAYDMVVSDTIYGKEKSGRYVCEDRLHRMLNREYDQLETRLRAERGPETQFFAFADTVAAKSFGSKLDGHGWLGVKFQHKPGASVSECVIHIRLKDKENLQQQEAIGITGVNLIYASLFYHQDSISFINSLEERLSTQRVEIDMIRVSGEAFKNVDNRVLSLELVKRNFCQAIMFDSDGSALMATDSLYKKNILVCRGSFRPPTFVNMDMLETGLRDFKKNLPKEEQGNITVLPEISMSKLKERGELDTSDFLARVDILAAMGHKVLISSFENFFELNTYLERYSKKNVAFVLGVYNLEEIFDFSKYENYEFGPLAGIGALVGKKTKIFVYPGKDEKHPDVTINIAKMRVDERLTFLLMYLMENGHLIDIVDYNESYSTIWSRTVIRMIQDGVDGWEEMVPKLVAKTVKKKCLFGASKCDI</sequence>
<dbReference type="Proteomes" id="UP000196531">
    <property type="component" value="Unassembled WGS sequence"/>
</dbReference>
<proteinExistence type="predicted"/>
<organism evidence="1 2">
    <name type="scientific">Halobacteriovorax marinus</name>
    <dbReference type="NCBI Taxonomy" id="97084"/>
    <lineage>
        <taxon>Bacteria</taxon>
        <taxon>Pseudomonadati</taxon>
        <taxon>Bdellovibrionota</taxon>
        <taxon>Bacteriovoracia</taxon>
        <taxon>Bacteriovoracales</taxon>
        <taxon>Halobacteriovoraceae</taxon>
        <taxon>Halobacteriovorax</taxon>
    </lineage>
</organism>
<name>A0A1Y5F8N4_9BACT</name>
<gene>
    <name evidence="1" type="ORF">A9Q84_13105</name>
</gene>
<evidence type="ECO:0000313" key="2">
    <source>
        <dbReference type="Proteomes" id="UP000196531"/>
    </source>
</evidence>
<evidence type="ECO:0008006" key="3">
    <source>
        <dbReference type="Google" id="ProtNLM"/>
    </source>
</evidence>